<evidence type="ECO:0000313" key="2">
    <source>
        <dbReference type="EMBL" id="QAT66434.1"/>
    </source>
</evidence>
<dbReference type="GO" id="GO:0008237">
    <property type="term" value="F:metallopeptidase activity"/>
    <property type="evidence" value="ECO:0007669"/>
    <property type="project" value="InterPro"/>
</dbReference>
<reference evidence="2 3" key="1">
    <citation type="submission" date="2019-01" db="EMBL/GenBank/DDBJ databases">
        <title>Genome sequence of Bacillus glycinifermentans SRCM103574.</title>
        <authorList>
            <person name="Kong H.-J."/>
            <person name="Jeong S.-Y."/>
            <person name="Jeong D.-Y."/>
        </authorList>
    </citation>
    <scope>NUCLEOTIDE SEQUENCE [LARGE SCALE GENOMIC DNA]</scope>
    <source>
        <strain evidence="2 3">SRCM103574</strain>
    </source>
</reference>
<proteinExistence type="predicted"/>
<feature type="signal peptide" evidence="1">
    <location>
        <begin position="1"/>
        <end position="20"/>
    </location>
</feature>
<accession>A0AAJ4D3H3</accession>
<protein>
    <submittedName>
        <fullName evidence="2">Peptidase M84</fullName>
    </submittedName>
</protein>
<name>A0AAJ4D3H3_9BACI</name>
<dbReference type="InterPro" id="IPR024079">
    <property type="entry name" value="MetalloPept_cat_dom_sf"/>
</dbReference>
<dbReference type="Proteomes" id="UP000288675">
    <property type="component" value="Chromosome"/>
</dbReference>
<dbReference type="RefSeq" id="WP_046131927.1">
    <property type="nucleotide sequence ID" value="NZ_CP035232.1"/>
</dbReference>
<dbReference type="Pfam" id="PF13688">
    <property type="entry name" value="Reprolysin_5"/>
    <property type="match status" value="1"/>
</dbReference>
<organism evidence="2 3">
    <name type="scientific">Bacillus glycinifermentans</name>
    <dbReference type="NCBI Taxonomy" id="1664069"/>
    <lineage>
        <taxon>Bacteria</taxon>
        <taxon>Bacillati</taxon>
        <taxon>Bacillota</taxon>
        <taxon>Bacilli</taxon>
        <taxon>Bacillales</taxon>
        <taxon>Bacillaceae</taxon>
        <taxon>Bacillus</taxon>
    </lineage>
</organism>
<dbReference type="AlphaFoldDB" id="A0AAJ4D3H3"/>
<feature type="chain" id="PRO_5042613248" evidence="1">
    <location>
        <begin position="21"/>
        <end position="267"/>
    </location>
</feature>
<sequence length="267" mass="29645">MKKRSLFFTLLLSASLIPGAAGVAETGGHHEHVHEAKGIHKEALPKPKEGFKDLTGKVHIEKTTKTKVLDEKGNTTGTMTFNKNVNTGTFSTQASTGKQKVSVLAVADKQFRTKYKDWKTRIVQIVEEADEMFNRDHDIDFVVEAVAPWNSSGKNASDILDNLAAKFEGQPYKFVAGFTANDNFEAGGIAFQYPVKPDGPAFSVTLDMGTENSAKAARHEFSHNFGVEHDPQGSGIRCIMNYDYAYTVDVWDEAHNELIEKNKVWYQ</sequence>
<dbReference type="GeneID" id="82854379"/>
<dbReference type="SUPFAM" id="SSF55486">
    <property type="entry name" value="Metalloproteases ('zincins'), catalytic domain"/>
    <property type="match status" value="1"/>
</dbReference>
<gene>
    <name evidence="2" type="ORF">EQZ20_17040</name>
</gene>
<keyword evidence="1" id="KW-0732">Signal</keyword>
<dbReference type="EMBL" id="CP035232">
    <property type="protein sequence ID" value="QAT66434.1"/>
    <property type="molecule type" value="Genomic_DNA"/>
</dbReference>
<dbReference type="Gene3D" id="3.40.390.10">
    <property type="entry name" value="Collagenase (Catalytic Domain)"/>
    <property type="match status" value="1"/>
</dbReference>
<evidence type="ECO:0000256" key="1">
    <source>
        <dbReference type="SAM" id="SignalP"/>
    </source>
</evidence>
<dbReference type="KEGG" id="bgy:BGLY_3397"/>
<evidence type="ECO:0000313" key="3">
    <source>
        <dbReference type="Proteomes" id="UP000288675"/>
    </source>
</evidence>